<reference evidence="3" key="1">
    <citation type="submission" date="2022-11" db="UniProtKB">
        <authorList>
            <consortium name="WormBaseParasite"/>
        </authorList>
    </citation>
    <scope>IDENTIFICATION</scope>
</reference>
<proteinExistence type="predicted"/>
<feature type="transmembrane region" description="Helical" evidence="1">
    <location>
        <begin position="90"/>
        <end position="113"/>
    </location>
</feature>
<evidence type="ECO:0000313" key="2">
    <source>
        <dbReference type="Proteomes" id="UP000887565"/>
    </source>
</evidence>
<protein>
    <submittedName>
        <fullName evidence="3">Uncharacterized protein</fullName>
    </submittedName>
</protein>
<dbReference type="WBParaSite" id="nRc.2.0.1.t27388-RA">
    <property type="protein sequence ID" value="nRc.2.0.1.t27388-RA"/>
    <property type="gene ID" value="nRc.2.0.1.g27388"/>
</dbReference>
<evidence type="ECO:0000256" key="1">
    <source>
        <dbReference type="SAM" id="Phobius"/>
    </source>
</evidence>
<keyword evidence="1" id="KW-1133">Transmembrane helix</keyword>
<dbReference type="Proteomes" id="UP000887565">
    <property type="component" value="Unplaced"/>
</dbReference>
<dbReference type="PANTHER" id="PTHR34851:SF5">
    <property type="entry name" value="MARVEL DOMAIN-CONTAINING PROTEIN"/>
    <property type="match status" value="1"/>
</dbReference>
<feature type="transmembrane region" description="Helical" evidence="1">
    <location>
        <begin position="150"/>
        <end position="172"/>
    </location>
</feature>
<feature type="transmembrane region" description="Helical" evidence="1">
    <location>
        <begin position="60"/>
        <end position="81"/>
    </location>
</feature>
<keyword evidence="1" id="KW-0472">Membrane</keyword>
<keyword evidence="2" id="KW-1185">Reference proteome</keyword>
<keyword evidence="1" id="KW-0812">Transmembrane</keyword>
<sequence>MTQAANKRRLRKQQHRPMDPEIDPRYRCCFNCMRVKTGAIIIGILDILGVLSIRTVNERLVVLMIVLSVVTVGLMFCGILVTNHLLVIPYLVWQVVQMIISMVISTISLISILSGKVSSNRRVQVNGREVDRAEAQQTAQHIESRVVTSFLLWFGFLFAIHLWFFLVIRSLFNYLKVNRNEMLPGIAYNVVSVIPGQATMVLPSPVGALHSGPTITGPAGAITSTSTDPSNTLCLLTLVSSHPGPYRGYTKDTVGKL</sequence>
<organism evidence="2 3">
    <name type="scientific">Romanomermis culicivorax</name>
    <name type="common">Nematode worm</name>
    <dbReference type="NCBI Taxonomy" id="13658"/>
    <lineage>
        <taxon>Eukaryota</taxon>
        <taxon>Metazoa</taxon>
        <taxon>Ecdysozoa</taxon>
        <taxon>Nematoda</taxon>
        <taxon>Enoplea</taxon>
        <taxon>Dorylaimia</taxon>
        <taxon>Mermithida</taxon>
        <taxon>Mermithoidea</taxon>
        <taxon>Mermithidae</taxon>
        <taxon>Romanomermis</taxon>
    </lineage>
</organism>
<accession>A0A915JMQ2</accession>
<dbReference type="PANTHER" id="PTHR34851">
    <property type="entry name" value="PROTEIN CBG05235-RELATED"/>
    <property type="match status" value="1"/>
</dbReference>
<name>A0A915JMQ2_ROMCU</name>
<evidence type="ECO:0000313" key="3">
    <source>
        <dbReference type="WBParaSite" id="nRc.2.0.1.t27388-RA"/>
    </source>
</evidence>
<dbReference type="AlphaFoldDB" id="A0A915JMQ2"/>